<accession>A0A0F8A4Q4</accession>
<dbReference type="InterPro" id="IPR002575">
    <property type="entry name" value="Aminoglycoside_PTrfase"/>
</dbReference>
<name>A0A0F8A4Q4_9HYPO</name>
<protein>
    <recommendedName>
        <fullName evidence="2">Aminoglycoside phosphotransferase domain-containing protein</fullName>
    </recommendedName>
</protein>
<dbReference type="OrthoDB" id="4177236at2759"/>
<sequence>MSAFPDDCVLHCPESELAVLIGKSPRLEQHSGIARLSNRYLAKAYDPASAEDTLEAVEVAHRLGIRVPRFVRSVRCGDMVFAMERVEGDTLQDAWPSLGWWRSLRLALQLRRFILKMRSVTSKTAGSLVTGDCRSFWLDDHFGLPARAMPSDISAFFTFWANFISIRQELKKDSHHHSSLTGIPPLSLSRLVFTHHDLAPRNMVVDSSNGLWLLDWDFAGFYPAYFEYASMYNFTLPPDWDILSRIRWNLFTWIAAGRPEKESRLLRIARSKFLRFGAGRRCSIRAQATKSRRHGQIVSDSKASDSSTEED</sequence>
<dbReference type="PANTHER" id="PTHR21310">
    <property type="entry name" value="AMINOGLYCOSIDE PHOSPHOTRANSFERASE-RELATED-RELATED"/>
    <property type="match status" value="1"/>
</dbReference>
<evidence type="ECO:0000256" key="1">
    <source>
        <dbReference type="SAM" id="MobiDB-lite"/>
    </source>
</evidence>
<feature type="compositionally biased region" description="Polar residues" evidence="1">
    <location>
        <begin position="298"/>
        <end position="311"/>
    </location>
</feature>
<dbReference type="Pfam" id="PF01636">
    <property type="entry name" value="APH"/>
    <property type="match status" value="1"/>
</dbReference>
<evidence type="ECO:0000313" key="3">
    <source>
        <dbReference type="EMBL" id="KJZ73984.1"/>
    </source>
</evidence>
<gene>
    <name evidence="3" type="ORF">HIM_06652</name>
</gene>
<dbReference type="Proteomes" id="UP000054481">
    <property type="component" value="Unassembled WGS sequence"/>
</dbReference>
<dbReference type="PANTHER" id="PTHR21310:SF39">
    <property type="entry name" value="AMINOGLYCOSIDE PHOSPHOTRANSFERASE DOMAIN-CONTAINING PROTEIN"/>
    <property type="match status" value="1"/>
</dbReference>
<dbReference type="EMBL" id="KQ030530">
    <property type="protein sequence ID" value="KJZ73984.1"/>
    <property type="molecule type" value="Genomic_DNA"/>
</dbReference>
<dbReference type="AlphaFoldDB" id="A0A0F8A4Q4"/>
<dbReference type="InterPro" id="IPR011009">
    <property type="entry name" value="Kinase-like_dom_sf"/>
</dbReference>
<proteinExistence type="predicted"/>
<reference evidence="3 4" key="1">
    <citation type="journal article" date="2014" name="Genome Biol. Evol.">
        <title>Comparative genomics and transcriptomics analyses reveal divergent lifestyle features of nematode endoparasitic fungus Hirsutella minnesotensis.</title>
        <authorList>
            <person name="Lai Y."/>
            <person name="Liu K."/>
            <person name="Zhang X."/>
            <person name="Zhang X."/>
            <person name="Li K."/>
            <person name="Wang N."/>
            <person name="Shu C."/>
            <person name="Wu Y."/>
            <person name="Wang C."/>
            <person name="Bushley K.E."/>
            <person name="Xiang M."/>
            <person name="Liu X."/>
        </authorList>
    </citation>
    <scope>NUCLEOTIDE SEQUENCE [LARGE SCALE GENOMIC DNA]</scope>
    <source>
        <strain evidence="3 4">3608</strain>
    </source>
</reference>
<organism evidence="3 4">
    <name type="scientific">Hirsutella minnesotensis 3608</name>
    <dbReference type="NCBI Taxonomy" id="1043627"/>
    <lineage>
        <taxon>Eukaryota</taxon>
        <taxon>Fungi</taxon>
        <taxon>Dikarya</taxon>
        <taxon>Ascomycota</taxon>
        <taxon>Pezizomycotina</taxon>
        <taxon>Sordariomycetes</taxon>
        <taxon>Hypocreomycetidae</taxon>
        <taxon>Hypocreales</taxon>
        <taxon>Ophiocordycipitaceae</taxon>
        <taxon>Hirsutella</taxon>
    </lineage>
</organism>
<evidence type="ECO:0000313" key="4">
    <source>
        <dbReference type="Proteomes" id="UP000054481"/>
    </source>
</evidence>
<feature type="domain" description="Aminoglycoside phosphotransferase" evidence="2">
    <location>
        <begin position="39"/>
        <end position="241"/>
    </location>
</feature>
<keyword evidence="4" id="KW-1185">Reference proteome</keyword>
<feature type="region of interest" description="Disordered" evidence="1">
    <location>
        <begin position="289"/>
        <end position="311"/>
    </location>
</feature>
<dbReference type="Gene3D" id="3.90.1200.10">
    <property type="match status" value="1"/>
</dbReference>
<dbReference type="InterPro" id="IPR051678">
    <property type="entry name" value="AGP_Transferase"/>
</dbReference>
<evidence type="ECO:0000259" key="2">
    <source>
        <dbReference type="Pfam" id="PF01636"/>
    </source>
</evidence>
<dbReference type="SUPFAM" id="SSF56112">
    <property type="entry name" value="Protein kinase-like (PK-like)"/>
    <property type="match status" value="1"/>
</dbReference>